<dbReference type="Proteomes" id="UP000037600">
    <property type="component" value="Unassembled WGS sequence"/>
</dbReference>
<organism evidence="2 3">
    <name type="scientific">Catenovulum maritimum</name>
    <dbReference type="NCBI Taxonomy" id="1513271"/>
    <lineage>
        <taxon>Bacteria</taxon>
        <taxon>Pseudomonadati</taxon>
        <taxon>Pseudomonadota</taxon>
        <taxon>Gammaproteobacteria</taxon>
        <taxon>Alteromonadales</taxon>
        <taxon>Alteromonadaceae</taxon>
        <taxon>Catenovulum</taxon>
    </lineage>
</organism>
<keyword evidence="1" id="KW-0472">Membrane</keyword>
<comment type="caution">
    <text evidence="2">The sequence shown here is derived from an EMBL/GenBank/DDBJ whole genome shotgun (WGS) entry which is preliminary data.</text>
</comment>
<proteinExistence type="predicted"/>
<keyword evidence="1" id="KW-1133">Transmembrane helix</keyword>
<keyword evidence="3" id="KW-1185">Reference proteome</keyword>
<evidence type="ECO:0000313" key="2">
    <source>
        <dbReference type="EMBL" id="KMT64264.1"/>
    </source>
</evidence>
<evidence type="ECO:0000313" key="3">
    <source>
        <dbReference type="Proteomes" id="UP000037600"/>
    </source>
</evidence>
<dbReference type="AlphaFoldDB" id="A0A0J8GSJ3"/>
<dbReference type="STRING" id="1513271.XM47_15435"/>
<name>A0A0J8GSJ3_9ALTE</name>
<feature type="transmembrane region" description="Helical" evidence="1">
    <location>
        <begin position="22"/>
        <end position="40"/>
    </location>
</feature>
<gene>
    <name evidence="2" type="ORF">XM47_15435</name>
</gene>
<sequence>MSDETNTSNVEKKSMFKFSFELNAYVGIAVCGLLWFGYSGHQENLKNSQKVNDLLVKYEKTLDAAIKNDSASLRNYQKNLEKALSDLSPQEKKILEAALRLSE</sequence>
<dbReference type="OrthoDB" id="6386353at2"/>
<accession>A0A0J8GSJ3</accession>
<evidence type="ECO:0000256" key="1">
    <source>
        <dbReference type="SAM" id="Phobius"/>
    </source>
</evidence>
<dbReference type="RefSeq" id="WP_048694459.1">
    <property type="nucleotide sequence ID" value="NZ_KQ130500.1"/>
</dbReference>
<reference evidence="2 3" key="1">
    <citation type="submission" date="2015-04" db="EMBL/GenBank/DDBJ databases">
        <title>Draft Genome Sequence of the Novel Agar-Digesting Marine Bacterium Q1.</title>
        <authorList>
            <person name="Li Y."/>
            <person name="Li D."/>
            <person name="Chen G."/>
            <person name="Du Z."/>
        </authorList>
    </citation>
    <scope>NUCLEOTIDE SEQUENCE [LARGE SCALE GENOMIC DNA]</scope>
    <source>
        <strain evidence="2 3">Q1</strain>
    </source>
</reference>
<dbReference type="EMBL" id="LAZL01000028">
    <property type="protein sequence ID" value="KMT64264.1"/>
    <property type="molecule type" value="Genomic_DNA"/>
</dbReference>
<keyword evidence="1" id="KW-0812">Transmembrane</keyword>
<protein>
    <submittedName>
        <fullName evidence="2">Uncharacterized protein</fullName>
    </submittedName>
</protein>